<dbReference type="STRING" id="247633.GP2143_18271"/>
<organism evidence="8 9">
    <name type="scientific">marine gamma proteobacterium HTCC2143</name>
    <dbReference type="NCBI Taxonomy" id="247633"/>
    <lineage>
        <taxon>Bacteria</taxon>
        <taxon>Pseudomonadati</taxon>
        <taxon>Pseudomonadota</taxon>
        <taxon>Gammaproteobacteria</taxon>
        <taxon>Cellvibrionales</taxon>
        <taxon>Spongiibacteraceae</taxon>
        <taxon>BD1-7 clade</taxon>
    </lineage>
</organism>
<name>A0YHJ1_9GAMM</name>
<comment type="caution">
    <text evidence="8">The sequence shown here is derived from an EMBL/GenBank/DDBJ whole genome shotgun (WGS) entry which is preliminary data.</text>
</comment>
<dbReference type="SUPFAM" id="SSF55681">
    <property type="entry name" value="Class II aaRS and biotin synthetases"/>
    <property type="match status" value="1"/>
</dbReference>
<keyword evidence="6" id="KW-0804">Transcription</keyword>
<feature type="domain" description="BPL/LPL catalytic" evidence="7">
    <location>
        <begin position="61"/>
        <end position="254"/>
    </location>
</feature>
<reference evidence="8 9" key="1">
    <citation type="journal article" date="2010" name="J. Bacteriol.">
        <title>Genome sequence of the oligotrophic marine Gammaproteobacterium HTCC2143, isolated from the Oregon Coast.</title>
        <authorList>
            <person name="Oh H.M."/>
            <person name="Kang I."/>
            <person name="Ferriera S."/>
            <person name="Giovannoni S.J."/>
            <person name="Cho J.C."/>
        </authorList>
    </citation>
    <scope>NUCLEOTIDE SEQUENCE [LARGE SCALE GENOMIC DNA]</scope>
    <source>
        <strain evidence="8 9">HTCC2143</strain>
    </source>
</reference>
<dbReference type="NCBIfam" id="NF008847">
    <property type="entry name" value="PRK11886.1-2"/>
    <property type="match status" value="1"/>
</dbReference>
<dbReference type="Gene3D" id="3.30.930.10">
    <property type="entry name" value="Bira Bifunctional Protein, Domain 2"/>
    <property type="match status" value="1"/>
</dbReference>
<evidence type="ECO:0000256" key="3">
    <source>
        <dbReference type="ARBA" id="ARBA00022840"/>
    </source>
</evidence>
<dbReference type="Proteomes" id="UP000004931">
    <property type="component" value="Unassembled WGS sequence"/>
</dbReference>
<feature type="binding site" evidence="6">
    <location>
        <begin position="90"/>
        <end position="92"/>
    </location>
    <ligand>
        <name>biotin</name>
        <dbReference type="ChEBI" id="CHEBI:57586"/>
    </ligand>
</feature>
<dbReference type="OrthoDB" id="9807064at2"/>
<feature type="DNA-binding region" description="H-T-H motif" evidence="6">
    <location>
        <begin position="17"/>
        <end position="36"/>
    </location>
</feature>
<dbReference type="AlphaFoldDB" id="A0YHJ1"/>
<dbReference type="Pfam" id="PF02237">
    <property type="entry name" value="BPL_C"/>
    <property type="match status" value="1"/>
</dbReference>
<dbReference type="SUPFAM" id="SSF50037">
    <property type="entry name" value="C-terminal domain of transcriptional repressors"/>
    <property type="match status" value="1"/>
</dbReference>
<dbReference type="GO" id="GO:0004077">
    <property type="term" value="F:biotin--[biotin carboxyl-carrier protein] ligase activity"/>
    <property type="evidence" value="ECO:0007669"/>
    <property type="project" value="UniProtKB-UniRule"/>
</dbReference>
<comment type="similarity">
    <text evidence="6">Belongs to the biotin--protein ligase family.</text>
</comment>
<dbReference type="EMBL" id="AAVT01000018">
    <property type="protein sequence ID" value="EAW29675.1"/>
    <property type="molecule type" value="Genomic_DNA"/>
</dbReference>
<dbReference type="InterPro" id="IPR008988">
    <property type="entry name" value="Transcriptional_repressor_C"/>
</dbReference>
<accession>A0YHJ1</accession>
<evidence type="ECO:0000256" key="5">
    <source>
        <dbReference type="ARBA" id="ARBA00047846"/>
    </source>
</evidence>
<dbReference type="GO" id="GO:0006355">
    <property type="term" value="P:regulation of DNA-templated transcription"/>
    <property type="evidence" value="ECO:0007669"/>
    <property type="project" value="UniProtKB-UniRule"/>
</dbReference>
<comment type="caution">
    <text evidence="6">Lacks conserved residue(s) required for the propagation of feature annotation.</text>
</comment>
<feature type="binding site" evidence="6">
    <location>
        <position position="184"/>
    </location>
    <ligand>
        <name>biotin</name>
        <dbReference type="ChEBI" id="CHEBI:57586"/>
    </ligand>
</feature>
<keyword evidence="9" id="KW-1185">Reference proteome</keyword>
<evidence type="ECO:0000313" key="8">
    <source>
        <dbReference type="EMBL" id="EAW29675.1"/>
    </source>
</evidence>
<keyword evidence="4 6" id="KW-0092">Biotin</keyword>
<keyword evidence="3 6" id="KW-0067">ATP-binding</keyword>
<dbReference type="InterPro" id="IPR004408">
    <property type="entry name" value="Biotin_CoA_COase_ligase"/>
</dbReference>
<dbReference type="HAMAP" id="MF_00978">
    <property type="entry name" value="Bifunct_BirA"/>
    <property type="match status" value="1"/>
</dbReference>
<keyword evidence="6" id="KW-0678">Repressor</keyword>
<evidence type="ECO:0000256" key="4">
    <source>
        <dbReference type="ARBA" id="ARBA00023267"/>
    </source>
</evidence>
<evidence type="ECO:0000313" key="9">
    <source>
        <dbReference type="Proteomes" id="UP000004931"/>
    </source>
</evidence>
<dbReference type="CDD" id="cd16442">
    <property type="entry name" value="BPL"/>
    <property type="match status" value="1"/>
</dbReference>
<dbReference type="PANTHER" id="PTHR12835:SF5">
    <property type="entry name" value="BIOTIN--PROTEIN LIGASE"/>
    <property type="match status" value="1"/>
</dbReference>
<dbReference type="GO" id="GO:0005737">
    <property type="term" value="C:cytoplasm"/>
    <property type="evidence" value="ECO:0007669"/>
    <property type="project" value="TreeGrafter"/>
</dbReference>
<feature type="binding site" evidence="6">
    <location>
        <position position="113"/>
    </location>
    <ligand>
        <name>biotin</name>
        <dbReference type="ChEBI" id="CHEBI:57586"/>
    </ligand>
</feature>
<dbReference type="eggNOG" id="COG0340">
    <property type="taxonomic scope" value="Bacteria"/>
</dbReference>
<dbReference type="InterPro" id="IPR004143">
    <property type="entry name" value="BPL_LPL_catalytic"/>
</dbReference>
<evidence type="ECO:0000259" key="7">
    <source>
        <dbReference type="PROSITE" id="PS51733"/>
    </source>
</evidence>
<keyword evidence="2 6" id="KW-0547">Nucleotide-binding</keyword>
<keyword evidence="6" id="KW-0238">DNA-binding</keyword>
<dbReference type="EC" id="6.3.4.15" evidence="6"/>
<dbReference type="InterPro" id="IPR003142">
    <property type="entry name" value="BPL_C"/>
</dbReference>
<proteinExistence type="inferred from homology"/>
<sequence>MLKTLLSALSGVRFQSIEALSAQLGDSELLIKAQLDDAEALGIALEFVENKGYRVAGGLDLLEPAVVSGLLSSAAAEMVLTLDVRDVVDSTNIIALNRASPGSSGYICTAEHQTAGKGRRGKVWASPYASNLYLSAVWEFADGAAALEGLSLAVGVAVADALSRAGVNGVKLKWPNDILVDNRKLAGILLEVTGEPAGPCRVVVGIGLNVNMITATDIDQPWIDVKEISLEAANRNQLLALILNELMPLLSSFSQRGFLSYRDRWLALDAYAGLDVTILMGKESVNGKAMGVDNSGALLVQTDAGIQKFSGGEVSLRSRS</sequence>
<dbReference type="GO" id="GO:0005524">
    <property type="term" value="F:ATP binding"/>
    <property type="evidence" value="ECO:0007669"/>
    <property type="project" value="UniProtKB-UniRule"/>
</dbReference>
<protein>
    <recommendedName>
        <fullName evidence="6">Bifunctional ligase/repressor BirA</fullName>
    </recommendedName>
    <alternativeName>
        <fullName evidence="6">Biotin operon repressor</fullName>
    </alternativeName>
    <alternativeName>
        <fullName evidence="6">Biotin--[acetyl-CoA-carboxylase] ligase</fullName>
        <ecNumber evidence="6">6.3.4.15</ecNumber>
    </alternativeName>
    <alternativeName>
        <fullName evidence="6">Biotin--protein ligase</fullName>
    </alternativeName>
    <alternativeName>
        <fullName evidence="6">Biotin-[acetyl-CoA carboxylase] synthetase</fullName>
    </alternativeName>
</protein>
<keyword evidence="6" id="KW-0805">Transcription regulation</keyword>
<dbReference type="Gene3D" id="2.30.30.100">
    <property type="match status" value="1"/>
</dbReference>
<dbReference type="PROSITE" id="PS51733">
    <property type="entry name" value="BPL_LPL_CATALYTIC"/>
    <property type="match status" value="1"/>
</dbReference>
<dbReference type="InterPro" id="IPR030855">
    <property type="entry name" value="Bifunct_BirA"/>
</dbReference>
<dbReference type="InterPro" id="IPR045864">
    <property type="entry name" value="aa-tRNA-synth_II/BPL/LPL"/>
</dbReference>
<gene>
    <name evidence="6" type="primary">birA</name>
    <name evidence="8" type="ORF">GP2143_18271</name>
</gene>
<dbReference type="NCBIfam" id="TIGR00121">
    <property type="entry name" value="birA_ligase"/>
    <property type="match status" value="1"/>
</dbReference>
<dbReference type="Pfam" id="PF03099">
    <property type="entry name" value="BPL_LplA_LipB"/>
    <property type="match status" value="1"/>
</dbReference>
<keyword evidence="1 6" id="KW-0436">Ligase</keyword>
<comment type="catalytic activity">
    <reaction evidence="5 6">
        <text>biotin + L-lysyl-[protein] + ATP = N(6)-biotinyl-L-lysyl-[protein] + AMP + diphosphate + H(+)</text>
        <dbReference type="Rhea" id="RHEA:11756"/>
        <dbReference type="Rhea" id="RHEA-COMP:9752"/>
        <dbReference type="Rhea" id="RHEA-COMP:10505"/>
        <dbReference type="ChEBI" id="CHEBI:15378"/>
        <dbReference type="ChEBI" id="CHEBI:29969"/>
        <dbReference type="ChEBI" id="CHEBI:30616"/>
        <dbReference type="ChEBI" id="CHEBI:33019"/>
        <dbReference type="ChEBI" id="CHEBI:57586"/>
        <dbReference type="ChEBI" id="CHEBI:83144"/>
        <dbReference type="ChEBI" id="CHEBI:456215"/>
        <dbReference type="EC" id="6.3.4.15"/>
    </reaction>
</comment>
<evidence type="ECO:0000256" key="6">
    <source>
        <dbReference type="HAMAP-Rule" id="MF_00978"/>
    </source>
</evidence>
<evidence type="ECO:0000256" key="1">
    <source>
        <dbReference type="ARBA" id="ARBA00022598"/>
    </source>
</evidence>
<comment type="function">
    <text evidence="6">Acts both as a biotin--[acetyl-CoA-carboxylase] ligase and a biotin-operon repressor. In the presence of ATP, BirA activates biotin to form the BirA-biotinyl-5'-adenylate (BirA-bio-5'-AMP or holoBirA) complex. HoloBirA can either transfer the biotinyl moiety to the biotin carboxyl carrier protein (BCCP) subunit of acetyl-CoA carboxylase, or bind to the biotin operator site and inhibit transcription of the operon.</text>
</comment>
<evidence type="ECO:0000256" key="2">
    <source>
        <dbReference type="ARBA" id="ARBA00022741"/>
    </source>
</evidence>
<dbReference type="PANTHER" id="PTHR12835">
    <property type="entry name" value="BIOTIN PROTEIN LIGASE"/>
    <property type="match status" value="1"/>
</dbReference>
<dbReference type="GO" id="GO:0003677">
    <property type="term" value="F:DNA binding"/>
    <property type="evidence" value="ECO:0007669"/>
    <property type="project" value="UniProtKB-UniRule"/>
</dbReference>